<dbReference type="PRINTS" id="PR00080">
    <property type="entry name" value="SDRFAMILY"/>
</dbReference>
<dbReference type="PRINTS" id="PR00081">
    <property type="entry name" value="GDHRDH"/>
</dbReference>
<dbReference type="GO" id="GO:0016616">
    <property type="term" value="F:oxidoreductase activity, acting on the CH-OH group of donors, NAD or NADP as acceptor"/>
    <property type="evidence" value="ECO:0007669"/>
    <property type="project" value="TreeGrafter"/>
</dbReference>
<dbReference type="InterPro" id="IPR036291">
    <property type="entry name" value="NAD(P)-bd_dom_sf"/>
</dbReference>
<dbReference type="EMBL" id="CP054569">
    <property type="protein sequence ID" value="QKQ48059.1"/>
    <property type="molecule type" value="Genomic_DNA"/>
</dbReference>
<dbReference type="InterPro" id="IPR002347">
    <property type="entry name" value="SDR_fam"/>
</dbReference>
<dbReference type="PANTHER" id="PTHR42760">
    <property type="entry name" value="SHORT-CHAIN DEHYDROGENASES/REDUCTASES FAMILY MEMBER"/>
    <property type="match status" value="1"/>
</dbReference>
<dbReference type="Pfam" id="PF13561">
    <property type="entry name" value="adh_short_C2"/>
    <property type="match status" value="1"/>
</dbReference>
<proteinExistence type="inferred from homology"/>
<dbReference type="PROSITE" id="PS00061">
    <property type="entry name" value="ADH_SHORT"/>
    <property type="match status" value="1"/>
</dbReference>
<organism evidence="2 3">
    <name type="scientific">Achromobacter denitrificans</name>
    <name type="common">Alcaligenes denitrificans</name>
    <dbReference type="NCBI Taxonomy" id="32002"/>
    <lineage>
        <taxon>Bacteria</taxon>
        <taxon>Pseudomonadati</taxon>
        <taxon>Pseudomonadota</taxon>
        <taxon>Betaproteobacteria</taxon>
        <taxon>Burkholderiales</taxon>
        <taxon>Alcaligenaceae</taxon>
        <taxon>Achromobacter</taxon>
    </lineage>
</organism>
<dbReference type="FunFam" id="3.40.50.720:FF:000084">
    <property type="entry name" value="Short-chain dehydrogenase reductase"/>
    <property type="match status" value="1"/>
</dbReference>
<protein>
    <submittedName>
        <fullName evidence="2">SDR family oxidoreductase</fullName>
    </submittedName>
</protein>
<evidence type="ECO:0000256" key="1">
    <source>
        <dbReference type="ARBA" id="ARBA00006484"/>
    </source>
</evidence>
<dbReference type="InterPro" id="IPR020904">
    <property type="entry name" value="Sc_DH/Rdtase_CS"/>
</dbReference>
<dbReference type="GO" id="GO:0030497">
    <property type="term" value="P:fatty acid elongation"/>
    <property type="evidence" value="ECO:0007669"/>
    <property type="project" value="TreeGrafter"/>
</dbReference>
<dbReference type="Gene3D" id="3.40.50.720">
    <property type="entry name" value="NAD(P)-binding Rossmann-like Domain"/>
    <property type="match status" value="1"/>
</dbReference>
<name>A0A6N0JLS4_ACHDE</name>
<dbReference type="Proteomes" id="UP000509782">
    <property type="component" value="Chromosome"/>
</dbReference>
<gene>
    <name evidence="2" type="ORF">FOC81_15705</name>
</gene>
<evidence type="ECO:0000313" key="2">
    <source>
        <dbReference type="EMBL" id="QKQ48059.1"/>
    </source>
</evidence>
<reference evidence="2 3" key="1">
    <citation type="submission" date="2020-05" db="EMBL/GenBank/DDBJ databases">
        <title>FDA dAtabase for Regulatory Grade micrObial Sequences (FDA-ARGOS): Supporting development and validation of Infectious Disease Dx tests.</title>
        <authorList>
            <person name="Sproer C."/>
            <person name="Gronow S."/>
            <person name="Severitt S."/>
            <person name="Schroder I."/>
            <person name="Tallon L."/>
            <person name="Sadzewicz L."/>
            <person name="Zhao X."/>
            <person name="Vavikolanu K."/>
            <person name="Mehta A."/>
            <person name="Aluvathingal J."/>
            <person name="Nadendla S."/>
            <person name="Myers T."/>
            <person name="Yan Y."/>
            <person name="Sichtig H."/>
        </authorList>
    </citation>
    <scope>NUCLEOTIDE SEQUENCE [LARGE SCALE GENOMIC DNA]</scope>
    <source>
        <strain evidence="2 3">FDAARGOS_787</strain>
    </source>
</reference>
<dbReference type="SUPFAM" id="SSF51735">
    <property type="entry name" value="NAD(P)-binding Rossmann-fold domains"/>
    <property type="match status" value="1"/>
</dbReference>
<comment type="similarity">
    <text evidence="1">Belongs to the short-chain dehydrogenases/reductases (SDR) family.</text>
</comment>
<dbReference type="RefSeq" id="WP_123787887.1">
    <property type="nucleotide sequence ID" value="NZ_CP054569.1"/>
</dbReference>
<dbReference type="PANTHER" id="PTHR42760:SF40">
    <property type="entry name" value="3-OXOACYL-[ACYL-CARRIER-PROTEIN] REDUCTASE, CHLOROPLASTIC"/>
    <property type="match status" value="1"/>
</dbReference>
<dbReference type="AlphaFoldDB" id="A0A6N0JLS4"/>
<evidence type="ECO:0000313" key="3">
    <source>
        <dbReference type="Proteomes" id="UP000509782"/>
    </source>
</evidence>
<accession>A0A6N0JLS4</accession>
<sequence>MNARFEGRTVVVTGGGQGIGAAAVRRFAAEGARVAVLDLDAAEARRAGHARLAVDGDCTAGAAMEDFFARVEAELGPPDVLFNNVGQSARERSGPFVESEEATWRFVLEVSLLTAMRASRLVARGMRARGYGRIVNMSSDAAFAGDAGLADYAAAKMGIIGFTRSLARELAPDGITVNAVCPGAVRTRAHERLTPDILARIVAQTPAGFVGDPDDVAAAVAFLASEEARFITGQTLLIDGGRWMV</sequence>